<evidence type="ECO:0008006" key="2">
    <source>
        <dbReference type="Google" id="ProtNLM"/>
    </source>
</evidence>
<reference evidence="1" key="1">
    <citation type="journal article" date="2021" name="Proc. Natl. Acad. Sci. U.S.A.">
        <title>A Catalog of Tens of Thousands of Viruses from Human Metagenomes Reveals Hidden Associations with Chronic Diseases.</title>
        <authorList>
            <person name="Tisza M.J."/>
            <person name="Buck C.B."/>
        </authorList>
    </citation>
    <scope>NUCLEOTIDE SEQUENCE</scope>
    <source>
        <strain evidence="1">CtdHi7</strain>
    </source>
</reference>
<protein>
    <recommendedName>
        <fullName evidence="2">Terminase small subunit</fullName>
    </recommendedName>
</protein>
<dbReference type="EMBL" id="BK015985">
    <property type="protein sequence ID" value="DAF88425.1"/>
    <property type="molecule type" value="Genomic_DNA"/>
</dbReference>
<accession>A0A8S5U1U4</accession>
<organism evidence="1">
    <name type="scientific">Siphoviridae sp. ctdHi7</name>
    <dbReference type="NCBI Taxonomy" id="2825577"/>
    <lineage>
        <taxon>Viruses</taxon>
        <taxon>Duplodnaviria</taxon>
        <taxon>Heunggongvirae</taxon>
        <taxon>Uroviricota</taxon>
        <taxon>Caudoviricetes</taxon>
    </lineage>
</organism>
<evidence type="ECO:0000313" key="1">
    <source>
        <dbReference type="EMBL" id="DAF88425.1"/>
    </source>
</evidence>
<name>A0A8S5U1U4_9CAUD</name>
<sequence>MPSYTNSTAPWERQKGESEKAYEAFSLYLKLGAERTISAVVKELKKSRSLIDRWKDRWDWEERVREYDNDTERKAKKEAEKGLREMYTRQVKVAMTMQAKALKALDMLDVEAMSPKDIKEYIKIATDLERLNRTMSAGKADEAAQNTESIADMITSAYEKRKGGGGV</sequence>
<proteinExistence type="predicted"/>